<dbReference type="Proteomes" id="UP001333818">
    <property type="component" value="Unassembled WGS sequence"/>
</dbReference>
<dbReference type="Pfam" id="PF00805">
    <property type="entry name" value="Pentapeptide"/>
    <property type="match status" value="1"/>
</dbReference>
<comment type="caution">
    <text evidence="3">The sequence shown here is derived from an EMBL/GenBank/DDBJ whole genome shotgun (WGS) entry which is preliminary data.</text>
</comment>
<name>A0AAW9PYD4_9CYAN</name>
<evidence type="ECO:0000313" key="3">
    <source>
        <dbReference type="EMBL" id="MEE3715995.1"/>
    </source>
</evidence>
<feature type="signal peptide" evidence="2">
    <location>
        <begin position="1"/>
        <end position="23"/>
    </location>
</feature>
<dbReference type="EMBL" id="JAZBJZ010000010">
    <property type="protein sequence ID" value="MEE3715995.1"/>
    <property type="molecule type" value="Genomic_DNA"/>
</dbReference>
<gene>
    <name evidence="3" type="ORF">V2H45_04450</name>
</gene>
<dbReference type="RefSeq" id="WP_330482419.1">
    <property type="nucleotide sequence ID" value="NZ_JAZBJZ010000010.1"/>
</dbReference>
<keyword evidence="2" id="KW-0732">Signal</keyword>
<dbReference type="InterPro" id="IPR001646">
    <property type="entry name" value="5peptide_repeat"/>
</dbReference>
<evidence type="ECO:0000256" key="2">
    <source>
        <dbReference type="SAM" id="SignalP"/>
    </source>
</evidence>
<accession>A0AAW9PYD4</accession>
<dbReference type="PANTHER" id="PTHR47485:SF1">
    <property type="entry name" value="THYLAKOID LUMENAL 17.4 KDA PROTEIN, CHLOROPLASTIC"/>
    <property type="match status" value="1"/>
</dbReference>
<dbReference type="PANTHER" id="PTHR47485">
    <property type="entry name" value="THYLAKOID LUMENAL 17.4 KDA PROTEIN, CHLOROPLASTIC"/>
    <property type="match status" value="1"/>
</dbReference>
<dbReference type="AlphaFoldDB" id="A0AAW9PYD4"/>
<sequence>MKLGIFATTVLTSCFFIATSAQAANPNHIRQLLQTKECRYCDLLRANLSLANLRGADLRGSDLYSTDLKYSDLREAILTGANLYKSDLRGADLTGAEITGTDFREANMCNAIMPDGTKSKQGCPDALNTTPSK</sequence>
<evidence type="ECO:0000313" key="4">
    <source>
        <dbReference type="Proteomes" id="UP001333818"/>
    </source>
</evidence>
<protein>
    <submittedName>
        <fullName evidence="3">Pentapeptide repeat-containing protein</fullName>
    </submittedName>
</protein>
<dbReference type="SUPFAM" id="SSF141571">
    <property type="entry name" value="Pentapeptide repeat-like"/>
    <property type="match status" value="1"/>
</dbReference>
<reference evidence="3" key="1">
    <citation type="submission" date="2024-01" db="EMBL/GenBank/DDBJ databases">
        <title>Bank of Algae and Cyanobacteria of the Azores (BACA) strain genomes.</title>
        <authorList>
            <person name="Luz R."/>
            <person name="Cordeiro R."/>
            <person name="Fonseca A."/>
            <person name="Goncalves V."/>
        </authorList>
    </citation>
    <scope>NUCLEOTIDE SEQUENCE</scope>
    <source>
        <strain evidence="3">BACA0141</strain>
    </source>
</reference>
<proteinExistence type="predicted"/>
<feature type="chain" id="PRO_5043477315" evidence="2">
    <location>
        <begin position="24"/>
        <end position="133"/>
    </location>
</feature>
<evidence type="ECO:0000256" key="1">
    <source>
        <dbReference type="ARBA" id="ARBA00022737"/>
    </source>
</evidence>
<organism evidence="3 4">
    <name type="scientific">Tumidithrix elongata BACA0141</name>
    <dbReference type="NCBI Taxonomy" id="2716417"/>
    <lineage>
        <taxon>Bacteria</taxon>
        <taxon>Bacillati</taxon>
        <taxon>Cyanobacteriota</taxon>
        <taxon>Cyanophyceae</taxon>
        <taxon>Pseudanabaenales</taxon>
        <taxon>Pseudanabaenaceae</taxon>
        <taxon>Tumidithrix</taxon>
        <taxon>Tumidithrix elongata</taxon>
    </lineage>
</organism>
<dbReference type="Gene3D" id="2.160.20.80">
    <property type="entry name" value="E3 ubiquitin-protein ligase SopA"/>
    <property type="match status" value="1"/>
</dbReference>
<keyword evidence="4" id="KW-1185">Reference proteome</keyword>
<keyword evidence="1" id="KW-0677">Repeat</keyword>